<dbReference type="CDD" id="cd07067">
    <property type="entry name" value="HP_PGM_like"/>
    <property type="match status" value="1"/>
</dbReference>
<dbReference type="GO" id="GO:0005737">
    <property type="term" value="C:cytoplasm"/>
    <property type="evidence" value="ECO:0007669"/>
    <property type="project" value="TreeGrafter"/>
</dbReference>
<evidence type="ECO:0000313" key="4">
    <source>
        <dbReference type="Proteomes" id="UP000217895"/>
    </source>
</evidence>
<dbReference type="InterPro" id="IPR050275">
    <property type="entry name" value="PGM_Phosphatase"/>
</dbReference>
<keyword evidence="4" id="KW-1185">Reference proteome</keyword>
<reference evidence="3 4" key="1">
    <citation type="submission" date="2017-06" db="EMBL/GenBank/DDBJ databases">
        <title>Genome sequencing of cyanobaciteial culture collection at National Institute for Environmental Studies (NIES).</title>
        <authorList>
            <person name="Hirose Y."/>
            <person name="Shimura Y."/>
            <person name="Fujisawa T."/>
            <person name="Nakamura Y."/>
            <person name="Kawachi M."/>
        </authorList>
    </citation>
    <scope>NUCLEOTIDE SEQUENCE [LARGE SCALE GENOMIC DNA]</scope>
    <source>
        <strain evidence="3 4">NIES-2135</strain>
    </source>
</reference>
<dbReference type="Pfam" id="PF00300">
    <property type="entry name" value="His_Phos_1"/>
    <property type="match status" value="1"/>
</dbReference>
<dbReference type="SUPFAM" id="SSF53254">
    <property type="entry name" value="Phosphoglycerate mutase-like"/>
    <property type="match status" value="1"/>
</dbReference>
<feature type="active site" description="Proton donor/acceptor" evidence="1">
    <location>
        <position position="83"/>
    </location>
</feature>
<dbReference type="InterPro" id="IPR013078">
    <property type="entry name" value="His_Pase_superF_clade-1"/>
</dbReference>
<gene>
    <name evidence="3" type="ORF">NIES2135_45240</name>
</gene>
<dbReference type="SMART" id="SM00855">
    <property type="entry name" value="PGAM"/>
    <property type="match status" value="1"/>
</dbReference>
<feature type="binding site" evidence="2">
    <location>
        <position position="59"/>
    </location>
    <ligand>
        <name>substrate</name>
    </ligand>
</feature>
<accession>A0A1Z4JLV3</accession>
<evidence type="ECO:0008006" key="5">
    <source>
        <dbReference type="Google" id="ProtNLM"/>
    </source>
</evidence>
<dbReference type="Gene3D" id="3.40.50.1240">
    <property type="entry name" value="Phosphoglycerate mutase-like"/>
    <property type="match status" value="1"/>
</dbReference>
<dbReference type="AlphaFoldDB" id="A0A1Z4JLV3"/>
<dbReference type="Proteomes" id="UP000217895">
    <property type="component" value="Chromosome"/>
</dbReference>
<dbReference type="PIRSF" id="PIRSF000709">
    <property type="entry name" value="6PFK_2-Ptase"/>
    <property type="match status" value="1"/>
</dbReference>
<dbReference type="InterPro" id="IPR029033">
    <property type="entry name" value="His_PPase_superfam"/>
</dbReference>
<dbReference type="EMBL" id="AP018203">
    <property type="protein sequence ID" value="BAY57653.1"/>
    <property type="molecule type" value="Genomic_DNA"/>
</dbReference>
<feature type="active site" description="Tele-phosphohistidine intermediate" evidence="1">
    <location>
        <position position="10"/>
    </location>
</feature>
<name>A0A1Z4JLV3_LEPBY</name>
<evidence type="ECO:0000313" key="3">
    <source>
        <dbReference type="EMBL" id="BAY57653.1"/>
    </source>
</evidence>
<dbReference type="PANTHER" id="PTHR48100:SF1">
    <property type="entry name" value="HISTIDINE PHOSPHATASE FAMILY PROTEIN-RELATED"/>
    <property type="match status" value="1"/>
</dbReference>
<sequence length="212" mass="23475">MALTLYFIRHGETIYSRTGGFCGSLDPDLTPEGLEMAEAFAAAYSHLDWTAAYVSPMKRTIATAKPLCDVVGLEMQLRDGLKELQFGEWEGKTQDEVRKNDSENYIDWMTEPAWNPPPGGETAVQIDSRSELVISEITATHKSGNVLVVSHKSTLRIVLCGLLGIDLGRYRDRIDMPAASVSVVEFGKYGPQLKRLGDRSFMSESLRSRPGT</sequence>
<evidence type="ECO:0000256" key="2">
    <source>
        <dbReference type="PIRSR" id="PIRSR613078-2"/>
    </source>
</evidence>
<protein>
    <recommendedName>
        <fullName evidence="5">Phosphoglycerate mutase</fullName>
    </recommendedName>
</protein>
<dbReference type="PANTHER" id="PTHR48100">
    <property type="entry name" value="BROAD-SPECIFICITY PHOSPHATASE YOR283W-RELATED"/>
    <property type="match status" value="1"/>
</dbReference>
<evidence type="ECO:0000256" key="1">
    <source>
        <dbReference type="PIRSR" id="PIRSR613078-1"/>
    </source>
</evidence>
<proteinExistence type="predicted"/>
<dbReference type="GO" id="GO:0016791">
    <property type="term" value="F:phosphatase activity"/>
    <property type="evidence" value="ECO:0007669"/>
    <property type="project" value="TreeGrafter"/>
</dbReference>
<organism evidence="3 4">
    <name type="scientific">Leptolyngbya boryana NIES-2135</name>
    <dbReference type="NCBI Taxonomy" id="1973484"/>
    <lineage>
        <taxon>Bacteria</taxon>
        <taxon>Bacillati</taxon>
        <taxon>Cyanobacteriota</taxon>
        <taxon>Cyanophyceae</taxon>
        <taxon>Leptolyngbyales</taxon>
        <taxon>Leptolyngbyaceae</taxon>
        <taxon>Leptolyngbya group</taxon>
        <taxon>Leptolyngbya</taxon>
    </lineage>
</organism>